<dbReference type="RefSeq" id="XP_033420946.1">
    <property type="nucleotide sequence ID" value="XM_033576282.1"/>
</dbReference>
<dbReference type="EMBL" id="QUQM01000009">
    <property type="protein sequence ID" value="KAA8641584.1"/>
    <property type="molecule type" value="Genomic_DNA"/>
</dbReference>
<gene>
    <name evidence="2" type="ORF">ATNIH1004_011720</name>
</gene>
<name>A0A5M9M8B2_9EURO</name>
<evidence type="ECO:0000313" key="2">
    <source>
        <dbReference type="EMBL" id="KAA8641584.1"/>
    </source>
</evidence>
<dbReference type="GeneID" id="54334421"/>
<dbReference type="AlphaFoldDB" id="A0A5M9M8B2"/>
<reference evidence="2 3" key="1">
    <citation type="submission" date="2019-08" db="EMBL/GenBank/DDBJ databases">
        <title>The genome sequence of a newly discovered highly antifungal drug resistant Aspergillus species, Aspergillus tanneri NIH 1004.</title>
        <authorList>
            <person name="Mounaud S."/>
            <person name="Singh I."/>
            <person name="Joardar V."/>
            <person name="Pakala S."/>
            <person name="Pakala S."/>
            <person name="Venepally P."/>
            <person name="Chung J.K."/>
            <person name="Losada L."/>
            <person name="Nierman W.C."/>
        </authorList>
    </citation>
    <scope>NUCLEOTIDE SEQUENCE [LARGE SCALE GENOMIC DNA]</scope>
    <source>
        <strain evidence="2 3">NIH1004</strain>
    </source>
</reference>
<accession>A0A5M9M8B2</accession>
<evidence type="ECO:0000313" key="3">
    <source>
        <dbReference type="Proteomes" id="UP000324241"/>
    </source>
</evidence>
<organism evidence="2 3">
    <name type="scientific">Aspergillus tanneri</name>
    <dbReference type="NCBI Taxonomy" id="1220188"/>
    <lineage>
        <taxon>Eukaryota</taxon>
        <taxon>Fungi</taxon>
        <taxon>Dikarya</taxon>
        <taxon>Ascomycota</taxon>
        <taxon>Pezizomycotina</taxon>
        <taxon>Eurotiomycetes</taxon>
        <taxon>Eurotiomycetidae</taxon>
        <taxon>Eurotiales</taxon>
        <taxon>Aspergillaceae</taxon>
        <taxon>Aspergillus</taxon>
        <taxon>Aspergillus subgen. Circumdati</taxon>
    </lineage>
</organism>
<proteinExistence type="predicted"/>
<dbReference type="Proteomes" id="UP000324241">
    <property type="component" value="Unassembled WGS sequence"/>
</dbReference>
<feature type="region of interest" description="Disordered" evidence="1">
    <location>
        <begin position="53"/>
        <end position="94"/>
    </location>
</feature>
<evidence type="ECO:0000256" key="1">
    <source>
        <dbReference type="SAM" id="MobiDB-lite"/>
    </source>
</evidence>
<protein>
    <submittedName>
        <fullName evidence="2">Uncharacterized protein</fullName>
    </submittedName>
</protein>
<comment type="caution">
    <text evidence="2">The sequence shown here is derived from an EMBL/GenBank/DDBJ whole genome shotgun (WGS) entry which is preliminary data.</text>
</comment>
<feature type="compositionally biased region" description="Basic residues" evidence="1">
    <location>
        <begin position="75"/>
        <end position="91"/>
    </location>
</feature>
<sequence>MWRDTSLDVHPRKSTLYYLCVNSCAFPSWRNYRVVLDGKPHVDSFLPDEDILEACDNPGKPKGESKTPRAQCRPLKVRSRQRQRAGTRVKFRMPNLSGHSVAARTIEIHTHMGQGISG</sequence>